<dbReference type="Proteomes" id="UP000250235">
    <property type="component" value="Unassembled WGS sequence"/>
</dbReference>
<keyword evidence="2" id="KW-1185">Reference proteome</keyword>
<name>A0A2Z7C6N4_9LAMI</name>
<evidence type="ECO:0000313" key="1">
    <source>
        <dbReference type="EMBL" id="KZV42482.1"/>
    </source>
</evidence>
<accession>A0A2Z7C6N4</accession>
<proteinExistence type="predicted"/>
<sequence>MHRMFDMSPCWRLGAWLRPDSQGIWHFKVGDGKSPQSGPRLDARLLRQSVLEELMNFHGRNLLNKVIGTSPITASGGGRRPVSMTFRVVRTNQYNQDLGLIHSTNGNHLESPNGGSSIDHQQEDFALLFQQTKLQCPVATQRYPVAKQSAVVVKSSRKLCISSRLGSQAQRIEEGAKCSSRGDNSAAKQLTTCSKIFVNC</sequence>
<dbReference type="EMBL" id="KQ999028">
    <property type="protein sequence ID" value="KZV42482.1"/>
    <property type="molecule type" value="Genomic_DNA"/>
</dbReference>
<dbReference type="AlphaFoldDB" id="A0A2Z7C6N4"/>
<evidence type="ECO:0000313" key="2">
    <source>
        <dbReference type="Proteomes" id="UP000250235"/>
    </source>
</evidence>
<gene>
    <name evidence="1" type="ORF">F511_36148</name>
</gene>
<reference evidence="1 2" key="1">
    <citation type="journal article" date="2015" name="Proc. Natl. Acad. Sci. U.S.A.">
        <title>The resurrection genome of Boea hygrometrica: A blueprint for survival of dehydration.</title>
        <authorList>
            <person name="Xiao L."/>
            <person name="Yang G."/>
            <person name="Zhang L."/>
            <person name="Yang X."/>
            <person name="Zhao S."/>
            <person name="Ji Z."/>
            <person name="Zhou Q."/>
            <person name="Hu M."/>
            <person name="Wang Y."/>
            <person name="Chen M."/>
            <person name="Xu Y."/>
            <person name="Jin H."/>
            <person name="Xiao X."/>
            <person name="Hu G."/>
            <person name="Bao F."/>
            <person name="Hu Y."/>
            <person name="Wan P."/>
            <person name="Li L."/>
            <person name="Deng X."/>
            <person name="Kuang T."/>
            <person name="Xiang C."/>
            <person name="Zhu J.K."/>
            <person name="Oliver M.J."/>
            <person name="He Y."/>
        </authorList>
    </citation>
    <scope>NUCLEOTIDE SEQUENCE [LARGE SCALE GENOMIC DNA]</scope>
    <source>
        <strain evidence="2">cv. XS01</strain>
    </source>
</reference>
<organism evidence="1 2">
    <name type="scientific">Dorcoceras hygrometricum</name>
    <dbReference type="NCBI Taxonomy" id="472368"/>
    <lineage>
        <taxon>Eukaryota</taxon>
        <taxon>Viridiplantae</taxon>
        <taxon>Streptophyta</taxon>
        <taxon>Embryophyta</taxon>
        <taxon>Tracheophyta</taxon>
        <taxon>Spermatophyta</taxon>
        <taxon>Magnoliopsida</taxon>
        <taxon>eudicotyledons</taxon>
        <taxon>Gunneridae</taxon>
        <taxon>Pentapetalae</taxon>
        <taxon>asterids</taxon>
        <taxon>lamiids</taxon>
        <taxon>Lamiales</taxon>
        <taxon>Gesneriaceae</taxon>
        <taxon>Didymocarpoideae</taxon>
        <taxon>Trichosporeae</taxon>
        <taxon>Loxocarpinae</taxon>
        <taxon>Dorcoceras</taxon>
    </lineage>
</organism>
<protein>
    <submittedName>
        <fullName evidence="1">Uncharacterized protein</fullName>
    </submittedName>
</protein>